<keyword evidence="4" id="KW-0597">Phosphoprotein</keyword>
<keyword evidence="6" id="KW-0966">Cell projection</keyword>
<evidence type="ECO:0000256" key="4">
    <source>
        <dbReference type="ARBA" id="ARBA00022553"/>
    </source>
</evidence>
<dbReference type="InterPro" id="IPR050719">
    <property type="entry name" value="Cortactin-Actin_Reg"/>
</dbReference>
<name>H3BX09_TETNG</name>
<reference evidence="8" key="2">
    <citation type="submission" date="2025-08" db="UniProtKB">
        <authorList>
            <consortium name="Ensembl"/>
        </authorList>
    </citation>
    <scope>IDENTIFICATION</scope>
</reference>
<dbReference type="Pfam" id="PF09727">
    <property type="entry name" value="CortBP2"/>
    <property type="match status" value="1"/>
</dbReference>
<dbReference type="STRING" id="99883.ENSTNIP00000000522"/>
<dbReference type="HOGENOM" id="CLU_220162_0_0_1"/>
<evidence type="ECO:0000256" key="6">
    <source>
        <dbReference type="ARBA" id="ARBA00023273"/>
    </source>
</evidence>
<dbReference type="InParanoid" id="H3BX09"/>
<evidence type="ECO:0000313" key="8">
    <source>
        <dbReference type="Ensembl" id="ENSTNIP00000000522.1"/>
    </source>
</evidence>
<dbReference type="InterPro" id="IPR019131">
    <property type="entry name" value="Cortactin-binding_p2_N"/>
</dbReference>
<dbReference type="GO" id="GO:0005737">
    <property type="term" value="C:cytoplasm"/>
    <property type="evidence" value="ECO:0007669"/>
    <property type="project" value="UniProtKB-SubCell"/>
</dbReference>
<evidence type="ECO:0000259" key="7">
    <source>
        <dbReference type="Pfam" id="PF09727"/>
    </source>
</evidence>
<dbReference type="AlphaFoldDB" id="H3BX09"/>
<keyword evidence="9" id="KW-1185">Reference proteome</keyword>
<dbReference type="GO" id="GO:0042995">
    <property type="term" value="C:cell projection"/>
    <property type="evidence" value="ECO:0007669"/>
    <property type="project" value="UniProtKB-SubCell"/>
</dbReference>
<reference evidence="9" key="1">
    <citation type="journal article" date="2004" name="Nature">
        <title>Genome duplication in the teleost fish Tetraodon nigroviridis reveals the early vertebrate proto-karyotype.</title>
        <authorList>
            <person name="Jaillon O."/>
            <person name="Aury J.-M."/>
            <person name="Brunet F."/>
            <person name="Petit J.-L."/>
            <person name="Stange-Thomann N."/>
            <person name="Mauceli E."/>
            <person name="Bouneau L."/>
            <person name="Fischer C."/>
            <person name="Ozouf-Costaz C."/>
            <person name="Bernot A."/>
            <person name="Nicaud S."/>
            <person name="Jaffe D."/>
            <person name="Fisher S."/>
            <person name="Lutfalla G."/>
            <person name="Dossat C."/>
            <person name="Segurens B."/>
            <person name="Dasilva C."/>
            <person name="Salanoubat M."/>
            <person name="Levy M."/>
            <person name="Boudet N."/>
            <person name="Castellano S."/>
            <person name="Anthouard V."/>
            <person name="Jubin C."/>
            <person name="Castelli V."/>
            <person name="Katinka M."/>
            <person name="Vacherie B."/>
            <person name="Biemont C."/>
            <person name="Skalli Z."/>
            <person name="Cattolico L."/>
            <person name="Poulain J."/>
            <person name="De Berardinis V."/>
            <person name="Cruaud C."/>
            <person name="Duprat S."/>
            <person name="Brottier P."/>
            <person name="Coutanceau J.-P."/>
            <person name="Gouzy J."/>
            <person name="Parra G."/>
            <person name="Lardier G."/>
            <person name="Chapple C."/>
            <person name="McKernan K.J."/>
            <person name="McEwan P."/>
            <person name="Bosak S."/>
            <person name="Kellis M."/>
            <person name="Volff J.-N."/>
            <person name="Guigo R."/>
            <person name="Zody M.C."/>
            <person name="Mesirov J."/>
            <person name="Lindblad-Toh K."/>
            <person name="Birren B."/>
            <person name="Nusbaum C."/>
            <person name="Kahn D."/>
            <person name="Robinson-Rechavi M."/>
            <person name="Laudet V."/>
            <person name="Schachter V."/>
            <person name="Quetier F."/>
            <person name="Saurin W."/>
            <person name="Scarpelli C."/>
            <person name="Wincker P."/>
            <person name="Lander E.S."/>
            <person name="Weissenbach J."/>
            <person name="Roest Crollius H."/>
        </authorList>
    </citation>
    <scope>NUCLEOTIDE SEQUENCE [LARGE SCALE GENOMIC DNA]</scope>
</reference>
<protein>
    <recommendedName>
        <fullName evidence="7">Cortactin-binding protein-2 N-terminal domain-containing protein</fullName>
    </recommendedName>
</protein>
<comment type="subcellular location">
    <subcellularLocation>
        <location evidence="1">Cell projection</location>
    </subcellularLocation>
    <subcellularLocation>
        <location evidence="2">Cytoplasm</location>
    </subcellularLocation>
</comment>
<evidence type="ECO:0000256" key="2">
    <source>
        <dbReference type="ARBA" id="ARBA00004496"/>
    </source>
</evidence>
<dbReference type="PANTHER" id="PTHR23166:SF9">
    <property type="entry name" value="CTTNBP2 N-TERMINAL-LIKE PROTEIN"/>
    <property type="match status" value="1"/>
</dbReference>
<evidence type="ECO:0000256" key="5">
    <source>
        <dbReference type="ARBA" id="ARBA00023054"/>
    </source>
</evidence>
<evidence type="ECO:0000256" key="3">
    <source>
        <dbReference type="ARBA" id="ARBA00022490"/>
    </source>
</evidence>
<proteinExistence type="predicted"/>
<organism evidence="8 9">
    <name type="scientific">Tetraodon nigroviridis</name>
    <name type="common">Spotted green pufferfish</name>
    <name type="synonym">Chelonodon nigroviridis</name>
    <dbReference type="NCBI Taxonomy" id="99883"/>
    <lineage>
        <taxon>Eukaryota</taxon>
        <taxon>Metazoa</taxon>
        <taxon>Chordata</taxon>
        <taxon>Craniata</taxon>
        <taxon>Vertebrata</taxon>
        <taxon>Euteleostomi</taxon>
        <taxon>Actinopterygii</taxon>
        <taxon>Neopterygii</taxon>
        <taxon>Teleostei</taxon>
        <taxon>Neoteleostei</taxon>
        <taxon>Acanthomorphata</taxon>
        <taxon>Eupercaria</taxon>
        <taxon>Tetraodontiformes</taxon>
        <taxon>Tetradontoidea</taxon>
        <taxon>Tetraodontidae</taxon>
        <taxon>Tetraodon</taxon>
    </lineage>
</organism>
<dbReference type="Proteomes" id="UP000007303">
    <property type="component" value="Unassembled WGS sequence"/>
</dbReference>
<dbReference type="Ensembl" id="ENSTNIT00000003123.1">
    <property type="protein sequence ID" value="ENSTNIP00000000522.1"/>
    <property type="gene ID" value="ENSTNIG00000000525.1"/>
</dbReference>
<keyword evidence="3" id="KW-0963">Cytoplasm</keyword>
<evidence type="ECO:0000256" key="1">
    <source>
        <dbReference type="ARBA" id="ARBA00004316"/>
    </source>
</evidence>
<evidence type="ECO:0000313" key="9">
    <source>
        <dbReference type="Proteomes" id="UP000007303"/>
    </source>
</evidence>
<accession>H3BX09</accession>
<dbReference type="PANTHER" id="PTHR23166">
    <property type="entry name" value="FILAMIN/GPBP-INTERACTING PROTEIN"/>
    <property type="match status" value="1"/>
</dbReference>
<feature type="domain" description="Cortactin-binding protein-2 N-terminal" evidence="7">
    <location>
        <begin position="6"/>
        <end position="36"/>
    </location>
</feature>
<reference evidence="8" key="3">
    <citation type="submission" date="2025-09" db="UniProtKB">
        <authorList>
            <consortium name="Ensembl"/>
        </authorList>
    </citation>
    <scope>IDENTIFICATION</scope>
</reference>
<keyword evidence="5" id="KW-0175">Coiled coil</keyword>
<sequence>MNMESLSKSELLMLFSILEGELEARDLVIDALKVPRTL</sequence>